<dbReference type="InterPro" id="IPR016181">
    <property type="entry name" value="Acyl_CoA_acyltransferase"/>
</dbReference>
<accession>A0A431UNQ0</accession>
<keyword evidence="1 3" id="KW-0808">Transferase</keyword>
<evidence type="ECO:0000313" key="4">
    <source>
        <dbReference type="Proteomes" id="UP000276349"/>
    </source>
</evidence>
<organism evidence="3 4">
    <name type="scientific">Lysinibacillus telephonicus</name>
    <dbReference type="NCBI Taxonomy" id="1714840"/>
    <lineage>
        <taxon>Bacteria</taxon>
        <taxon>Bacillati</taxon>
        <taxon>Bacillota</taxon>
        <taxon>Bacilli</taxon>
        <taxon>Bacillales</taxon>
        <taxon>Bacillaceae</taxon>
        <taxon>Lysinibacillus</taxon>
    </lineage>
</organism>
<evidence type="ECO:0000256" key="1">
    <source>
        <dbReference type="ARBA" id="ARBA00022679"/>
    </source>
</evidence>
<dbReference type="OrthoDB" id="162775at2"/>
<dbReference type="AlphaFoldDB" id="A0A431UNQ0"/>
<dbReference type="Proteomes" id="UP000276349">
    <property type="component" value="Unassembled WGS sequence"/>
</dbReference>
<reference evidence="3 4" key="1">
    <citation type="submission" date="2018-12" db="EMBL/GenBank/DDBJ databases">
        <authorList>
            <person name="Yu L."/>
        </authorList>
    </citation>
    <scope>NUCLEOTIDE SEQUENCE [LARGE SCALE GENOMIC DNA]</scope>
    <source>
        <strain evidence="3 4">S5H2222</strain>
    </source>
</reference>
<gene>
    <name evidence="3" type="ORF">EKG35_13725</name>
</gene>
<dbReference type="EMBL" id="RXNR01000041">
    <property type="protein sequence ID" value="RTQ91337.1"/>
    <property type="molecule type" value="Genomic_DNA"/>
</dbReference>
<dbReference type="InterPro" id="IPR050769">
    <property type="entry name" value="NAT_camello-type"/>
</dbReference>
<dbReference type="RefSeq" id="WP_126295126.1">
    <property type="nucleotide sequence ID" value="NZ_RXNR01000041.1"/>
</dbReference>
<evidence type="ECO:0000313" key="3">
    <source>
        <dbReference type="EMBL" id="RTQ91337.1"/>
    </source>
</evidence>
<dbReference type="CDD" id="cd04301">
    <property type="entry name" value="NAT_SF"/>
    <property type="match status" value="1"/>
</dbReference>
<dbReference type="InterPro" id="IPR000182">
    <property type="entry name" value="GNAT_dom"/>
</dbReference>
<name>A0A431UNQ0_9BACI</name>
<keyword evidence="4" id="KW-1185">Reference proteome</keyword>
<proteinExistence type="predicted"/>
<dbReference type="PANTHER" id="PTHR13947:SF37">
    <property type="entry name" value="LD18367P"/>
    <property type="match status" value="1"/>
</dbReference>
<protein>
    <submittedName>
        <fullName evidence="3">GNAT family N-acetyltransferase</fullName>
    </submittedName>
</protein>
<dbReference type="PROSITE" id="PS51186">
    <property type="entry name" value="GNAT"/>
    <property type="match status" value="1"/>
</dbReference>
<comment type="caution">
    <text evidence="3">The sequence shown here is derived from an EMBL/GenBank/DDBJ whole genome shotgun (WGS) entry which is preliminary data.</text>
</comment>
<dbReference type="SUPFAM" id="SSF55729">
    <property type="entry name" value="Acyl-CoA N-acyltransferases (Nat)"/>
    <property type="match status" value="1"/>
</dbReference>
<dbReference type="PANTHER" id="PTHR13947">
    <property type="entry name" value="GNAT FAMILY N-ACETYLTRANSFERASE"/>
    <property type="match status" value="1"/>
</dbReference>
<feature type="domain" description="N-acetyltransferase" evidence="2">
    <location>
        <begin position="1"/>
        <end position="136"/>
    </location>
</feature>
<dbReference type="Gene3D" id="3.40.630.30">
    <property type="match status" value="1"/>
</dbReference>
<evidence type="ECO:0000259" key="2">
    <source>
        <dbReference type="PROSITE" id="PS51186"/>
    </source>
</evidence>
<sequence length="150" mass="17045">MIIRKLNKCEEPPMDLLLLADPSREIVEEYVQRGECFVAENEERIIGVYVLLPTRPETVELVNIAVIETEHGKGIGKQLVINAIEVAKSKGYKTMEVGTGNSSIGQLALYQKCGFRITSIDIDFFIRHYPEEIFENGIQCRDMIRLSQDL</sequence>
<dbReference type="GO" id="GO:0008080">
    <property type="term" value="F:N-acetyltransferase activity"/>
    <property type="evidence" value="ECO:0007669"/>
    <property type="project" value="InterPro"/>
</dbReference>
<dbReference type="Pfam" id="PF00583">
    <property type="entry name" value="Acetyltransf_1"/>
    <property type="match status" value="1"/>
</dbReference>